<accession>M1ZFN2</accession>
<dbReference type="CDD" id="cd03143">
    <property type="entry name" value="A4_beta-galactosidase_middle_domain"/>
    <property type="match status" value="1"/>
</dbReference>
<proteinExistence type="predicted"/>
<dbReference type="RefSeq" id="WP_005587209.1">
    <property type="nucleotide sequence ID" value="NZ_LT669839.1"/>
</dbReference>
<keyword evidence="3" id="KW-1185">Reference proteome</keyword>
<evidence type="ECO:0000313" key="2">
    <source>
        <dbReference type="EMBL" id="SHD76470.1"/>
    </source>
</evidence>
<dbReference type="InterPro" id="IPR010768">
    <property type="entry name" value="GATase1-like"/>
</dbReference>
<dbReference type="HOGENOM" id="CLU_074816_0_0_9"/>
<evidence type="ECO:0000313" key="3">
    <source>
        <dbReference type="Proteomes" id="UP000245423"/>
    </source>
</evidence>
<sequence>MKKVLLAGETWFKHTLHVKGFDTFTESSYGEGAGWLKDALKEGGYEVNHVANHMVVTDFPYTLEELQEYDVIILSDIGSNTLLLPESTFQQSKTNPNRCELIKEYVLSGGAFLMIGGYMAFTGIDAKSRYGETAIKDILPVVCLEKDDRVERPEGITPVVVKDHEVLEGVDKNWPHFLGYNKTILKDDATLIATIGDDPFIALGEYGKGKSAAFTSDCAPHWGPKEFVEWKDYNKFWINLVDWLTK</sequence>
<evidence type="ECO:0000259" key="1">
    <source>
        <dbReference type="Pfam" id="PF07090"/>
    </source>
</evidence>
<organism evidence="2 3">
    <name type="scientific">[Clostridium] ultunense Esp</name>
    <dbReference type="NCBI Taxonomy" id="1288971"/>
    <lineage>
        <taxon>Bacteria</taxon>
        <taxon>Bacillati</taxon>
        <taxon>Bacillota</taxon>
        <taxon>Tissierellia</taxon>
        <taxon>Tissierellales</taxon>
        <taxon>Tepidimicrobiaceae</taxon>
        <taxon>Schnuerera</taxon>
    </lineage>
</organism>
<dbReference type="Gene3D" id="3.40.50.880">
    <property type="match status" value="1"/>
</dbReference>
<dbReference type="PANTHER" id="PTHR37947">
    <property type="entry name" value="BLL2462 PROTEIN"/>
    <property type="match status" value="1"/>
</dbReference>
<dbReference type="PANTHER" id="PTHR37947:SF1">
    <property type="entry name" value="BLL2462 PROTEIN"/>
    <property type="match status" value="1"/>
</dbReference>
<protein>
    <submittedName>
        <fullName evidence="2">Putative cytoplasmic protein</fullName>
    </submittedName>
</protein>
<dbReference type="EMBL" id="LT669839">
    <property type="protein sequence ID" value="SHD76470.1"/>
    <property type="molecule type" value="Genomic_DNA"/>
</dbReference>
<gene>
    <name evidence="2" type="ORF">CUESP1_1096</name>
</gene>
<dbReference type="AlphaFoldDB" id="M1ZFN2"/>
<feature type="domain" description="Putative glutamine amidotransferase" evidence="1">
    <location>
        <begin position="3"/>
        <end position="245"/>
    </location>
</feature>
<dbReference type="PIRSF" id="PIRSF034405">
    <property type="entry name" value="UCP034405"/>
    <property type="match status" value="1"/>
</dbReference>
<name>M1ZFN2_9FIRM</name>
<dbReference type="SUPFAM" id="SSF52317">
    <property type="entry name" value="Class I glutamine amidotransferase-like"/>
    <property type="match status" value="1"/>
</dbReference>
<dbReference type="InterPro" id="IPR017027">
    <property type="entry name" value="STM3548-like"/>
</dbReference>
<dbReference type="Proteomes" id="UP000245423">
    <property type="component" value="Chromosome 1"/>
</dbReference>
<dbReference type="OrthoDB" id="9781333at2"/>
<reference evidence="2 3" key="1">
    <citation type="submission" date="2016-11" db="EMBL/GenBank/DDBJ databases">
        <authorList>
            <person name="Manzoor S."/>
        </authorList>
    </citation>
    <scope>NUCLEOTIDE SEQUENCE [LARGE SCALE GENOMIC DNA]</scope>
    <source>
        <strain evidence="2">Clostridium ultunense strain Esp</strain>
    </source>
</reference>
<dbReference type="InterPro" id="IPR029062">
    <property type="entry name" value="Class_I_gatase-like"/>
</dbReference>
<dbReference type="Pfam" id="PF07090">
    <property type="entry name" value="GATase1_like"/>
    <property type="match status" value="1"/>
</dbReference>